<protein>
    <submittedName>
        <fullName evidence="2">Uncharacterized protein</fullName>
    </submittedName>
</protein>
<proteinExistence type="predicted"/>
<name>A0A2U1MYE4_ARTAN</name>
<accession>A0A2U1MYE4</accession>
<dbReference type="AlphaFoldDB" id="A0A2U1MYE4"/>
<evidence type="ECO:0000256" key="1">
    <source>
        <dbReference type="SAM" id="MobiDB-lite"/>
    </source>
</evidence>
<keyword evidence="3" id="KW-1185">Reference proteome</keyword>
<dbReference type="EMBL" id="PKPP01004058">
    <property type="protein sequence ID" value="PWA66295.1"/>
    <property type="molecule type" value="Genomic_DNA"/>
</dbReference>
<gene>
    <name evidence="2" type="ORF">CTI12_AA334400</name>
</gene>
<sequence>MEIKISQDNNGLAPFHSIYRLQNENIFTTQTIKASSNQLQQMASSTMALSSPFAGQADEAAPCKLRASRNDGFNEENRSTLRRLHHQEAHGYGPDRVNT</sequence>
<comment type="caution">
    <text evidence="2">The sequence shown here is derived from an EMBL/GenBank/DDBJ whole genome shotgun (WGS) entry which is preliminary data.</text>
</comment>
<feature type="region of interest" description="Disordered" evidence="1">
    <location>
        <begin position="67"/>
        <end position="99"/>
    </location>
</feature>
<dbReference type="Proteomes" id="UP000245207">
    <property type="component" value="Unassembled WGS sequence"/>
</dbReference>
<organism evidence="2 3">
    <name type="scientific">Artemisia annua</name>
    <name type="common">Sweet wormwood</name>
    <dbReference type="NCBI Taxonomy" id="35608"/>
    <lineage>
        <taxon>Eukaryota</taxon>
        <taxon>Viridiplantae</taxon>
        <taxon>Streptophyta</taxon>
        <taxon>Embryophyta</taxon>
        <taxon>Tracheophyta</taxon>
        <taxon>Spermatophyta</taxon>
        <taxon>Magnoliopsida</taxon>
        <taxon>eudicotyledons</taxon>
        <taxon>Gunneridae</taxon>
        <taxon>Pentapetalae</taxon>
        <taxon>asterids</taxon>
        <taxon>campanulids</taxon>
        <taxon>Asterales</taxon>
        <taxon>Asteraceae</taxon>
        <taxon>Asteroideae</taxon>
        <taxon>Anthemideae</taxon>
        <taxon>Artemisiinae</taxon>
        <taxon>Artemisia</taxon>
    </lineage>
</organism>
<evidence type="ECO:0000313" key="2">
    <source>
        <dbReference type="EMBL" id="PWA66295.1"/>
    </source>
</evidence>
<reference evidence="2 3" key="1">
    <citation type="journal article" date="2018" name="Mol. Plant">
        <title>The genome of Artemisia annua provides insight into the evolution of Asteraceae family and artemisinin biosynthesis.</title>
        <authorList>
            <person name="Shen Q."/>
            <person name="Zhang L."/>
            <person name="Liao Z."/>
            <person name="Wang S."/>
            <person name="Yan T."/>
            <person name="Shi P."/>
            <person name="Liu M."/>
            <person name="Fu X."/>
            <person name="Pan Q."/>
            <person name="Wang Y."/>
            <person name="Lv Z."/>
            <person name="Lu X."/>
            <person name="Zhang F."/>
            <person name="Jiang W."/>
            <person name="Ma Y."/>
            <person name="Chen M."/>
            <person name="Hao X."/>
            <person name="Li L."/>
            <person name="Tang Y."/>
            <person name="Lv G."/>
            <person name="Zhou Y."/>
            <person name="Sun X."/>
            <person name="Brodelius P.E."/>
            <person name="Rose J.K.C."/>
            <person name="Tang K."/>
        </authorList>
    </citation>
    <scope>NUCLEOTIDE SEQUENCE [LARGE SCALE GENOMIC DNA]</scope>
    <source>
        <strain evidence="3">cv. Huhao1</strain>
        <tissue evidence="2">Leaf</tissue>
    </source>
</reference>
<evidence type="ECO:0000313" key="3">
    <source>
        <dbReference type="Proteomes" id="UP000245207"/>
    </source>
</evidence>